<evidence type="ECO:0000313" key="2">
    <source>
        <dbReference type="Proteomes" id="UP000623461"/>
    </source>
</evidence>
<comment type="caution">
    <text evidence="1">The sequence shown here is derived from an EMBL/GenBank/DDBJ whole genome shotgun (WGS) entry which is preliminary data.</text>
</comment>
<protein>
    <submittedName>
        <fullName evidence="1">Uncharacterized protein</fullName>
    </submittedName>
</protein>
<sequence length="63" mass="6735">MVYTSSLDSVASLTSRTGQTLGRAHNAALPSLNKVGLIDKIVMTATDFWSVSDQIKANHAAWS</sequence>
<name>A0ABQ2I222_9MICO</name>
<evidence type="ECO:0000313" key="1">
    <source>
        <dbReference type="EMBL" id="GGM98239.1"/>
    </source>
</evidence>
<dbReference type="EMBL" id="BMNZ01000005">
    <property type="protein sequence ID" value="GGM98239.1"/>
    <property type="molecule type" value="Genomic_DNA"/>
</dbReference>
<keyword evidence="2" id="KW-1185">Reference proteome</keyword>
<proteinExistence type="predicted"/>
<organism evidence="1 2">
    <name type="scientific">Terrabacter tumescens</name>
    <dbReference type="NCBI Taxonomy" id="60443"/>
    <lineage>
        <taxon>Bacteria</taxon>
        <taxon>Bacillati</taxon>
        <taxon>Actinomycetota</taxon>
        <taxon>Actinomycetes</taxon>
        <taxon>Micrococcales</taxon>
        <taxon>Intrasporangiaceae</taxon>
        <taxon>Terrabacter</taxon>
    </lineage>
</organism>
<accession>A0ABQ2I222</accession>
<reference evidence="2" key="1">
    <citation type="journal article" date="2019" name="Int. J. Syst. Evol. Microbiol.">
        <title>The Global Catalogue of Microorganisms (GCM) 10K type strain sequencing project: providing services to taxonomists for standard genome sequencing and annotation.</title>
        <authorList>
            <consortium name="The Broad Institute Genomics Platform"/>
            <consortium name="The Broad Institute Genome Sequencing Center for Infectious Disease"/>
            <person name="Wu L."/>
            <person name="Ma J."/>
        </authorList>
    </citation>
    <scope>NUCLEOTIDE SEQUENCE [LARGE SCALE GENOMIC DNA]</scope>
    <source>
        <strain evidence="2">JCM 1365</strain>
    </source>
</reference>
<gene>
    <name evidence="1" type="ORF">GCM10009721_26510</name>
</gene>
<dbReference type="Proteomes" id="UP000623461">
    <property type="component" value="Unassembled WGS sequence"/>
</dbReference>